<keyword evidence="9" id="KW-1185">Reference proteome</keyword>
<dbReference type="InterPro" id="IPR007716">
    <property type="entry name" value="NPL4_Zn-bd_put"/>
</dbReference>
<dbReference type="SUPFAM" id="SSF54236">
    <property type="entry name" value="Ubiquitin-like"/>
    <property type="match status" value="1"/>
</dbReference>
<keyword evidence="6" id="KW-0811">Translocation</keyword>
<evidence type="ECO:0000256" key="3">
    <source>
        <dbReference type="ARBA" id="ARBA00011025"/>
    </source>
</evidence>
<dbReference type="PANTHER" id="PTHR12710:SF0">
    <property type="entry name" value="NUCLEAR PROTEIN LOCALIZATION PROTEIN 4 HOMOLOG"/>
    <property type="match status" value="1"/>
</dbReference>
<dbReference type="GO" id="GO:0030970">
    <property type="term" value="P:retrograde protein transport, ER to cytosol"/>
    <property type="evidence" value="ECO:0007669"/>
    <property type="project" value="EnsemblFungi"/>
</dbReference>
<dbReference type="GO" id="GO:0070651">
    <property type="term" value="P:nonfunctional rRNA decay"/>
    <property type="evidence" value="ECO:0007669"/>
    <property type="project" value="EnsemblFungi"/>
</dbReference>
<evidence type="ECO:0000256" key="5">
    <source>
        <dbReference type="ARBA" id="ARBA00022816"/>
    </source>
</evidence>
<dbReference type="InterPro" id="IPR016563">
    <property type="entry name" value="Npl4"/>
</dbReference>
<keyword evidence="5" id="KW-0509">mRNA transport</keyword>
<dbReference type="PIRSF" id="PIRSF010052">
    <property type="entry name" value="Polyub_prc_Npl4"/>
    <property type="match status" value="1"/>
</dbReference>
<dbReference type="InterPro" id="IPR037518">
    <property type="entry name" value="MPN"/>
</dbReference>
<dbReference type="GO" id="GO:0099638">
    <property type="term" value="P:endosome to plasma membrane protein transport"/>
    <property type="evidence" value="ECO:0007669"/>
    <property type="project" value="EnsemblFungi"/>
</dbReference>
<evidence type="ECO:0000313" key="8">
    <source>
        <dbReference type="EMBL" id="ODV93579.1"/>
    </source>
</evidence>
<dbReference type="GO" id="GO:0031625">
    <property type="term" value="F:ubiquitin protein ligase binding"/>
    <property type="evidence" value="ECO:0007669"/>
    <property type="project" value="TreeGrafter"/>
</dbReference>
<dbReference type="AlphaFoldDB" id="A0A1E4TPD8"/>
<accession>A0A1E4TPD8</accession>
<dbReference type="PROSITE" id="PS50249">
    <property type="entry name" value="MPN"/>
    <property type="match status" value="1"/>
</dbReference>
<comment type="similarity">
    <text evidence="3">Belongs to the NPL4 family.</text>
</comment>
<comment type="subcellular location">
    <subcellularLocation>
        <location evidence="2">Cytoplasm</location>
        <location evidence="2">Perinuclear region</location>
    </subcellularLocation>
    <subcellularLocation>
        <location evidence="1">Nucleus membrane</location>
        <topology evidence="1">Peripheral membrane protein</topology>
        <orientation evidence="1">Cytoplasmic side</orientation>
    </subcellularLocation>
</comment>
<dbReference type="Pfam" id="PF05020">
    <property type="entry name" value="zf-NPL4"/>
    <property type="match status" value="1"/>
</dbReference>
<sequence length="584" mass="65912">MIIRFRSKDGMFRVSDIDAFSEDLKSIVETKLLNKLPLGVSVNSIFLSDKANEKGKPLDEFVGKDCNSLGLKNGDMLFLSYEEEKESVDSTASVSASVSAPEAAVAAAAAAAVLPPLEKKQLPIDDELDKEEGLIKRPRSNFCKHTDKGMCELCVPLPPWDKNYQQEHNIKHISYHAYLNELNDNSNKKNSSSSYISPLEEPNFKIDKNCKGGHAPWPNGICSKCQPSAITLAQQPFRMVDHVEFGNSEIINNFINSWRKSGKQRIGLLLGKYDKYDKVPLGIKAHVETIYEFPQLDETDGIIIQDFKLNLEINKIINFLKLKPIGLIFTDLTDSGLNNGSVLCKRHKDSFFLSSLEVIFAAKQQLSHPNYSKWSDSGIFSSKFITCCITGNLKGEIDIFSYQVSNSAEKLVDADIISGSTHPNEVFISETNKDRYVPEIFYMMVNEYGITVKKNAKPSFPVEYLIVTLTHGFPQLKDDEKNLFLKNSFPIENRNYIGESQDLLAISKSLGIEKNNYNLDLQKLKFGIFDFHLICYLISELDLLNENEKNLILKTVRDNSDTDFYQLLESPGFQTLITIIRESI</sequence>
<dbReference type="EMBL" id="KV454017">
    <property type="protein sequence ID" value="ODV93579.1"/>
    <property type="molecule type" value="Genomic_DNA"/>
</dbReference>
<dbReference type="Proteomes" id="UP000094236">
    <property type="component" value="Unassembled WGS sequence"/>
</dbReference>
<reference evidence="9" key="1">
    <citation type="submission" date="2016-05" db="EMBL/GenBank/DDBJ databases">
        <title>Comparative genomics of biotechnologically important yeasts.</title>
        <authorList>
            <consortium name="DOE Joint Genome Institute"/>
            <person name="Riley R."/>
            <person name="Haridas S."/>
            <person name="Wolfe K.H."/>
            <person name="Lopes M.R."/>
            <person name="Hittinger C.T."/>
            <person name="Goker M."/>
            <person name="Salamov A."/>
            <person name="Wisecaver J."/>
            <person name="Long T.M."/>
            <person name="Aerts A.L."/>
            <person name="Barry K."/>
            <person name="Choi C."/>
            <person name="Clum A."/>
            <person name="Coughlan A.Y."/>
            <person name="Deshpande S."/>
            <person name="Douglass A.P."/>
            <person name="Hanson S.J."/>
            <person name="Klenk H.-P."/>
            <person name="Labutti K."/>
            <person name="Lapidus A."/>
            <person name="Lindquist E."/>
            <person name="Lipzen A."/>
            <person name="Meier-Kolthoff J.P."/>
            <person name="Ohm R.A."/>
            <person name="Otillar R.P."/>
            <person name="Pangilinan J."/>
            <person name="Peng Y."/>
            <person name="Rokas A."/>
            <person name="Rosa C.A."/>
            <person name="Scheuner C."/>
            <person name="Sibirny A.A."/>
            <person name="Slot J.C."/>
            <person name="Stielow J.B."/>
            <person name="Sun H."/>
            <person name="Kurtzman C.P."/>
            <person name="Blackwell M."/>
            <person name="Grigoriev I.V."/>
            <person name="Jeffries T.W."/>
        </authorList>
    </citation>
    <scope>NUCLEOTIDE SEQUENCE [LARGE SCALE GENOMIC DNA]</scope>
    <source>
        <strain evidence="9">NRRL Y-2460</strain>
    </source>
</reference>
<feature type="domain" description="MPN" evidence="7">
    <location>
        <begin position="243"/>
        <end position="380"/>
    </location>
</feature>
<dbReference type="InterPro" id="IPR029071">
    <property type="entry name" value="Ubiquitin-like_domsf"/>
</dbReference>
<evidence type="ECO:0000313" key="9">
    <source>
        <dbReference type="Proteomes" id="UP000094236"/>
    </source>
</evidence>
<dbReference type="GO" id="GO:0030894">
    <property type="term" value="C:replisome"/>
    <property type="evidence" value="ECO:0007669"/>
    <property type="project" value="EnsemblFungi"/>
</dbReference>
<evidence type="ECO:0000256" key="6">
    <source>
        <dbReference type="ARBA" id="ARBA00023010"/>
    </source>
</evidence>
<name>A0A1E4TPD8_PACTA</name>
<dbReference type="GO" id="GO:0051228">
    <property type="term" value="P:mitotic spindle disassembly"/>
    <property type="evidence" value="ECO:0007669"/>
    <property type="project" value="EnsemblFungi"/>
</dbReference>
<organism evidence="8 9">
    <name type="scientific">Pachysolen tannophilus NRRL Y-2460</name>
    <dbReference type="NCBI Taxonomy" id="669874"/>
    <lineage>
        <taxon>Eukaryota</taxon>
        <taxon>Fungi</taxon>
        <taxon>Dikarya</taxon>
        <taxon>Ascomycota</taxon>
        <taxon>Saccharomycotina</taxon>
        <taxon>Pichiomycetes</taxon>
        <taxon>Pachysolenaceae</taxon>
        <taxon>Pachysolen</taxon>
    </lineage>
</organism>
<gene>
    <name evidence="8" type="ORF">PACTADRAFT_51367</name>
</gene>
<evidence type="ECO:0000259" key="7">
    <source>
        <dbReference type="PROSITE" id="PS50249"/>
    </source>
</evidence>
<dbReference type="GO" id="GO:1990112">
    <property type="term" value="C:RQC complex"/>
    <property type="evidence" value="ECO:0007669"/>
    <property type="project" value="EnsemblFungi"/>
</dbReference>
<dbReference type="GO" id="GO:0000837">
    <property type="term" value="C:Doa10p ubiquitin ligase complex"/>
    <property type="evidence" value="ECO:0007669"/>
    <property type="project" value="EnsemblFungi"/>
</dbReference>
<dbReference type="OrthoDB" id="10251089at2759"/>
<keyword evidence="5" id="KW-0813">Transport</keyword>
<dbReference type="GO" id="GO:0000839">
    <property type="term" value="C:Hrd1p ubiquitin ligase ERAD-L complex"/>
    <property type="evidence" value="ECO:0007669"/>
    <property type="project" value="EnsemblFungi"/>
</dbReference>
<dbReference type="GO" id="GO:0043130">
    <property type="term" value="F:ubiquitin binding"/>
    <property type="evidence" value="ECO:0007669"/>
    <property type="project" value="TreeGrafter"/>
</dbReference>
<keyword evidence="6" id="KW-0653">Protein transport</keyword>
<dbReference type="GO" id="GO:0051028">
    <property type="term" value="P:mRNA transport"/>
    <property type="evidence" value="ECO:0007669"/>
    <property type="project" value="UniProtKB-KW"/>
</dbReference>
<evidence type="ECO:0000256" key="1">
    <source>
        <dbReference type="ARBA" id="ARBA00004335"/>
    </source>
</evidence>
<dbReference type="GO" id="GO:0072671">
    <property type="term" value="P:mitochondria-associated ubiquitin-dependent protein catabolic process"/>
    <property type="evidence" value="ECO:0007669"/>
    <property type="project" value="EnsemblFungi"/>
</dbReference>
<evidence type="ECO:0000256" key="4">
    <source>
        <dbReference type="ARBA" id="ARBA00019709"/>
    </source>
</evidence>
<dbReference type="GO" id="GO:0071629">
    <property type="term" value="P:cytoplasm protein quality control by the ubiquitin-proteasome system"/>
    <property type="evidence" value="ECO:0007669"/>
    <property type="project" value="EnsemblFungi"/>
</dbReference>
<protein>
    <recommendedName>
        <fullName evidence="4">Nuclear protein localization protein 4</fullName>
    </recommendedName>
</protein>
<dbReference type="Gene3D" id="3.10.20.90">
    <property type="entry name" value="Phosphatidylinositol 3-kinase Catalytic Subunit, Chain A, domain 1"/>
    <property type="match status" value="1"/>
</dbReference>
<dbReference type="STRING" id="669874.A0A1E4TPD8"/>
<evidence type="ECO:0000256" key="2">
    <source>
        <dbReference type="ARBA" id="ARBA00004556"/>
    </source>
</evidence>
<dbReference type="PANTHER" id="PTHR12710">
    <property type="entry name" value="NUCLEAR PROTEIN LOCALIZATION 4"/>
    <property type="match status" value="1"/>
</dbReference>
<proteinExistence type="inferred from homology"/>
<dbReference type="GO" id="GO:0031965">
    <property type="term" value="C:nuclear membrane"/>
    <property type="evidence" value="ECO:0007669"/>
    <property type="project" value="UniProtKB-SubCell"/>
</dbReference>
<dbReference type="GO" id="GO:0048471">
    <property type="term" value="C:perinuclear region of cytoplasm"/>
    <property type="evidence" value="ECO:0007669"/>
    <property type="project" value="UniProtKB-SubCell"/>
</dbReference>
<dbReference type="GO" id="GO:0006274">
    <property type="term" value="P:DNA replication termination"/>
    <property type="evidence" value="ECO:0007669"/>
    <property type="project" value="EnsemblFungi"/>
</dbReference>
<dbReference type="CDD" id="cd08061">
    <property type="entry name" value="MPN_NPL4"/>
    <property type="match status" value="1"/>
</dbReference>
<dbReference type="GO" id="GO:0034098">
    <property type="term" value="C:VCP-NPL4-UFD1 AAA ATPase complex"/>
    <property type="evidence" value="ECO:0007669"/>
    <property type="project" value="EnsemblFungi"/>
</dbReference>
<dbReference type="GO" id="GO:0036435">
    <property type="term" value="F:K48-linked polyubiquitin modification-dependent protein binding"/>
    <property type="evidence" value="ECO:0007669"/>
    <property type="project" value="EnsemblFungi"/>
</dbReference>
<dbReference type="Pfam" id="PF05021">
    <property type="entry name" value="NPL4"/>
    <property type="match status" value="1"/>
</dbReference>
<dbReference type="InterPro" id="IPR007717">
    <property type="entry name" value="NPL4_C"/>
</dbReference>
<dbReference type="GO" id="GO:1900182">
    <property type="term" value="P:positive regulation of protein localization to nucleus"/>
    <property type="evidence" value="ECO:0007669"/>
    <property type="project" value="EnsemblFungi"/>
</dbReference>
<dbReference type="GO" id="GO:0072665">
    <property type="term" value="P:protein localization to vacuole"/>
    <property type="evidence" value="ECO:0007669"/>
    <property type="project" value="EnsemblFungi"/>
</dbReference>
<dbReference type="GO" id="GO:1990116">
    <property type="term" value="P:ribosome-associated ubiquitin-dependent protein catabolic process"/>
    <property type="evidence" value="ECO:0007669"/>
    <property type="project" value="EnsemblFungi"/>
</dbReference>
<dbReference type="GO" id="GO:0036266">
    <property type="term" value="C:Cdc48p-Npl4p-Vms1p AAA ATPase complex"/>
    <property type="evidence" value="ECO:0007669"/>
    <property type="project" value="EnsemblFungi"/>
</dbReference>